<dbReference type="GO" id="GO:0003723">
    <property type="term" value="F:RNA binding"/>
    <property type="evidence" value="ECO:0007669"/>
    <property type="project" value="InterPro"/>
</dbReference>
<dbReference type="EMBL" id="ANIE01000009">
    <property type="protein sequence ID" value="KEF29928.1"/>
    <property type="molecule type" value="Genomic_DNA"/>
</dbReference>
<accession>A0A072MYX0</accession>
<organism evidence="3 4">
    <name type="scientific">Marinobacter nitratireducens</name>
    <dbReference type="NCBI Taxonomy" id="1137280"/>
    <lineage>
        <taxon>Bacteria</taxon>
        <taxon>Pseudomonadati</taxon>
        <taxon>Pseudomonadota</taxon>
        <taxon>Gammaproteobacteria</taxon>
        <taxon>Pseudomonadales</taxon>
        <taxon>Marinobacteraceae</taxon>
        <taxon>Marinobacter</taxon>
    </lineage>
</organism>
<dbReference type="Gene3D" id="1.10.10.10">
    <property type="entry name" value="Winged helix-like DNA-binding domain superfamily/Winged helix DNA-binding domain"/>
    <property type="match status" value="1"/>
</dbReference>
<dbReference type="AlphaFoldDB" id="A0A072MYX0"/>
<keyword evidence="4" id="KW-1185">Reference proteome</keyword>
<gene>
    <name evidence="3" type="ORF">D777_03104</name>
</gene>
<dbReference type="STRING" id="1137280.D777_03104"/>
<dbReference type="InterPro" id="IPR005561">
    <property type="entry name" value="ANTAR"/>
</dbReference>
<dbReference type="InterPro" id="IPR013587">
    <property type="entry name" value="Nitrate/nitrite_sensing"/>
</dbReference>
<evidence type="ECO:0000313" key="4">
    <source>
        <dbReference type="Proteomes" id="UP000035057"/>
    </source>
</evidence>
<feature type="domain" description="ANTAR" evidence="2">
    <location>
        <begin position="374"/>
        <end position="435"/>
    </location>
</feature>
<evidence type="ECO:0000256" key="1">
    <source>
        <dbReference type="SAM" id="Coils"/>
    </source>
</evidence>
<protein>
    <submittedName>
        <fullName evidence="3">Response regulator NasT</fullName>
    </submittedName>
</protein>
<keyword evidence="1" id="KW-0175">Coiled coil</keyword>
<comment type="caution">
    <text evidence="3">The sequence shown here is derived from an EMBL/GenBank/DDBJ whole genome shotgun (WGS) entry which is preliminary data.</text>
</comment>
<dbReference type="SMART" id="SM01012">
    <property type="entry name" value="ANTAR"/>
    <property type="match status" value="1"/>
</dbReference>
<proteinExistence type="predicted"/>
<dbReference type="PATRIC" id="fig|1137280.3.peg.2920"/>
<feature type="coiled-coil region" evidence="1">
    <location>
        <begin position="367"/>
        <end position="398"/>
    </location>
</feature>
<dbReference type="Pfam" id="PF08376">
    <property type="entry name" value="NIT"/>
    <property type="match status" value="1"/>
</dbReference>
<evidence type="ECO:0000259" key="2">
    <source>
        <dbReference type="PROSITE" id="PS50921"/>
    </source>
</evidence>
<dbReference type="InterPro" id="IPR036388">
    <property type="entry name" value="WH-like_DNA-bd_sf"/>
</dbReference>
<dbReference type="SUPFAM" id="SSF52172">
    <property type="entry name" value="CheY-like"/>
    <property type="match status" value="1"/>
</dbReference>
<dbReference type="PROSITE" id="PS50921">
    <property type="entry name" value="ANTAR"/>
    <property type="match status" value="1"/>
</dbReference>
<evidence type="ECO:0000313" key="3">
    <source>
        <dbReference type="EMBL" id="KEF29928.1"/>
    </source>
</evidence>
<dbReference type="InterPro" id="IPR011006">
    <property type="entry name" value="CheY-like_superfamily"/>
</dbReference>
<name>A0A072MYX0_9GAMM</name>
<dbReference type="Pfam" id="PF03861">
    <property type="entry name" value="ANTAR"/>
    <property type="match status" value="1"/>
</dbReference>
<dbReference type="Proteomes" id="UP000035057">
    <property type="component" value="Unassembled WGS sequence"/>
</dbReference>
<reference evidence="3 4" key="1">
    <citation type="submission" date="2012-12" db="EMBL/GenBank/DDBJ databases">
        <title>Genome assembly of Marinobacter sp. AK21.</title>
        <authorList>
            <person name="Khatri I."/>
            <person name="Kumar R."/>
            <person name="Vaidya B."/>
            <person name="Subramanian S."/>
            <person name="Pinnaka A."/>
        </authorList>
    </citation>
    <scope>NUCLEOTIDE SEQUENCE [LARGE SCALE GENOMIC DNA]</scope>
    <source>
        <strain evidence="3 4">AK21</strain>
    </source>
</reference>
<sequence length="442" mass="48933">MALCLEHFMNTRKQQPLPQTPTAADYLIASRQCELMNLQYFLQMGKLVQSISALVHGLQRERGASNVFLGSGGEKFSREREAMVADSERLEDLFSQALSEVHSELTAHPVSSHLLNHIATALYGIESLKEIRVQVKGLSLSAAEATSAYSHLIHNLITVVFEAADTVVDPSIAGLLVAMVHLMNGKEYCGQERAVGSAGFSSGGFDSALSQRMMHLIEAQERCFDVFVSFADTESKDLWHKLRAHDREQEIERFRGLGCSVGRYKALDPELADTWFALMTERIDELKKVEDAVEGQFHARCVERFAEARGSLADQETLIASLDAQGQSSQPLLVLCETGGESGSQAGDAWASEGVGQQFGRSIFDLVQEQTHRLQQMNDELQSAKEALEDRKTQEKAVLLLMESRGIDNDQAHRVLRKLAMDQGRKLPEVARALVSMADVLK</sequence>